<dbReference type="Gene3D" id="3.20.20.70">
    <property type="entry name" value="Aldolase class I"/>
    <property type="match status" value="1"/>
</dbReference>
<keyword evidence="2 3" id="KW-0456">Lyase</keyword>
<proteinExistence type="inferred from homology"/>
<accession>A0ABS6AYF1</accession>
<reference evidence="4 5" key="1">
    <citation type="submission" date="2021-06" db="EMBL/GenBank/DDBJ databases">
        <title>Actinomycetes sequencing.</title>
        <authorList>
            <person name="Shan Q."/>
        </authorList>
    </citation>
    <scope>NUCLEOTIDE SEQUENCE [LARGE SCALE GENOMIC DNA]</scope>
    <source>
        <strain evidence="4 5">NEAU-G5</strain>
    </source>
</reference>
<comment type="similarity">
    <text evidence="1 3">Belongs to the DapA family.</text>
</comment>
<evidence type="ECO:0000256" key="2">
    <source>
        <dbReference type="ARBA" id="ARBA00023239"/>
    </source>
</evidence>
<dbReference type="PANTHER" id="PTHR12128:SF66">
    <property type="entry name" value="4-HYDROXY-2-OXOGLUTARATE ALDOLASE, MITOCHONDRIAL"/>
    <property type="match status" value="1"/>
</dbReference>
<dbReference type="CDD" id="cd00408">
    <property type="entry name" value="DHDPS-like"/>
    <property type="match status" value="1"/>
</dbReference>
<dbReference type="EMBL" id="JAHKNI010000005">
    <property type="protein sequence ID" value="MBU3063067.1"/>
    <property type="molecule type" value="Genomic_DNA"/>
</dbReference>
<dbReference type="Proteomes" id="UP000733379">
    <property type="component" value="Unassembled WGS sequence"/>
</dbReference>
<dbReference type="PANTHER" id="PTHR12128">
    <property type="entry name" value="DIHYDRODIPICOLINATE SYNTHASE"/>
    <property type="match status" value="1"/>
</dbReference>
<evidence type="ECO:0000256" key="1">
    <source>
        <dbReference type="ARBA" id="ARBA00007592"/>
    </source>
</evidence>
<dbReference type="PRINTS" id="PR00146">
    <property type="entry name" value="DHPICSNTHASE"/>
</dbReference>
<dbReference type="InterPro" id="IPR013785">
    <property type="entry name" value="Aldolase_TIM"/>
</dbReference>
<evidence type="ECO:0000313" key="5">
    <source>
        <dbReference type="Proteomes" id="UP000733379"/>
    </source>
</evidence>
<organism evidence="4 5">
    <name type="scientific">Nocardia albiluteola</name>
    <dbReference type="NCBI Taxonomy" id="2842303"/>
    <lineage>
        <taxon>Bacteria</taxon>
        <taxon>Bacillati</taxon>
        <taxon>Actinomycetota</taxon>
        <taxon>Actinomycetes</taxon>
        <taxon>Mycobacteriales</taxon>
        <taxon>Nocardiaceae</taxon>
        <taxon>Nocardia</taxon>
    </lineage>
</organism>
<sequence length="296" mass="30605">MTTTVRPGVWGVLATPFTGSALDVDNTGVARLAEHAQAAGVTGLTVLGVFGEAARLSWAERRIVLETVLDSTDLPLVVGCTALATAPVVDEARMAVEVAGDRLAGVMVHANSGDRATLHAHLSAVHQASGAPIVIQDYPAVSSVAVSPSMLGDLVAACDFVAAVKAESPPTPVAVAEVTARCDVPVFGGLGGINLLDELAAGAAGAMTGFSYPEALVACVRAWFAQEPAKSRAELLDYLPLITFEQQAGIALAIRKECLRRRGLIAESAVRPPARALPDALHGMLAEHLAIIERGR</sequence>
<dbReference type="InterPro" id="IPR002220">
    <property type="entry name" value="DapA-like"/>
</dbReference>
<dbReference type="PIRSF" id="PIRSF001365">
    <property type="entry name" value="DHDPS"/>
    <property type="match status" value="1"/>
</dbReference>
<dbReference type="SUPFAM" id="SSF51569">
    <property type="entry name" value="Aldolase"/>
    <property type="match status" value="1"/>
</dbReference>
<protein>
    <submittedName>
        <fullName evidence="4">Dihydrodipicolinate synthase family protein</fullName>
    </submittedName>
</protein>
<name>A0ABS6AYF1_9NOCA</name>
<dbReference type="RefSeq" id="WP_215917993.1">
    <property type="nucleotide sequence ID" value="NZ_JAHKNI010000005.1"/>
</dbReference>
<keyword evidence="5" id="KW-1185">Reference proteome</keyword>
<gene>
    <name evidence="4" type="ORF">KO481_16225</name>
</gene>
<dbReference type="SMART" id="SM01130">
    <property type="entry name" value="DHDPS"/>
    <property type="match status" value="1"/>
</dbReference>
<dbReference type="Pfam" id="PF00701">
    <property type="entry name" value="DHDPS"/>
    <property type="match status" value="1"/>
</dbReference>
<comment type="caution">
    <text evidence="4">The sequence shown here is derived from an EMBL/GenBank/DDBJ whole genome shotgun (WGS) entry which is preliminary data.</text>
</comment>
<evidence type="ECO:0000256" key="3">
    <source>
        <dbReference type="PIRNR" id="PIRNR001365"/>
    </source>
</evidence>
<evidence type="ECO:0000313" key="4">
    <source>
        <dbReference type="EMBL" id="MBU3063067.1"/>
    </source>
</evidence>